<reference evidence="1" key="1">
    <citation type="journal article" date="2011" name="PLoS Biol.">
        <title>Gene gain and loss during evolution of obligate parasitism in the white rust pathogen of Arabidopsis thaliana.</title>
        <authorList>
            <person name="Kemen E."/>
            <person name="Gardiner A."/>
            <person name="Schultz-Larsen T."/>
            <person name="Kemen A.C."/>
            <person name="Balmuth A.L."/>
            <person name="Robert-Seilaniantz A."/>
            <person name="Bailey K."/>
            <person name="Holub E."/>
            <person name="Studholme D.J."/>
            <person name="Maclean D."/>
            <person name="Jones J.D."/>
        </authorList>
    </citation>
    <scope>NUCLEOTIDE SEQUENCE</scope>
</reference>
<name>F0W173_9STRA</name>
<organism evidence="1">
    <name type="scientific">Albugo laibachii Nc14</name>
    <dbReference type="NCBI Taxonomy" id="890382"/>
    <lineage>
        <taxon>Eukaryota</taxon>
        <taxon>Sar</taxon>
        <taxon>Stramenopiles</taxon>
        <taxon>Oomycota</taxon>
        <taxon>Peronosporomycetes</taxon>
        <taxon>Albuginales</taxon>
        <taxon>Albuginaceae</taxon>
        <taxon>Albugo</taxon>
    </lineage>
</organism>
<reference evidence="1" key="2">
    <citation type="submission" date="2011-02" db="EMBL/GenBank/DDBJ databases">
        <authorList>
            <person name="MacLean D."/>
        </authorList>
    </citation>
    <scope>NUCLEOTIDE SEQUENCE</scope>
</reference>
<proteinExistence type="predicted"/>
<gene>
    <name evidence="1" type="primary">AlNc14C6G850</name>
    <name evidence="1" type="ORF">ALNC14_009420</name>
</gene>
<evidence type="ECO:0000313" key="1">
    <source>
        <dbReference type="EMBL" id="CCA14799.1"/>
    </source>
</evidence>
<sequence>MFYICIEDTVKAEWNEHLIIIRDHNLNVHNRILIREVSTQTNNRAMRQSGLPKQTLTVSLTYPPIFVIRSSDLTFTLTSEYHGRGVQRRANGKTCYSFGWSTSSNDHTTIIRSMKDPLFAAYALQGYEALYETLTS</sequence>
<dbReference type="AlphaFoldDB" id="F0W173"/>
<dbReference type="HOGENOM" id="CLU_1879232_0_0_1"/>
<dbReference type="EMBL" id="FR824051">
    <property type="protein sequence ID" value="CCA14799.1"/>
    <property type="molecule type" value="Genomic_DNA"/>
</dbReference>
<accession>F0W173</accession>
<protein>
    <submittedName>
        <fullName evidence="1">AlNc14C6G850 protein</fullName>
    </submittedName>
</protein>